<dbReference type="RefSeq" id="WP_369159984.1">
    <property type="nucleotide sequence ID" value="NZ_CP163429.1"/>
</dbReference>
<evidence type="ECO:0000256" key="1">
    <source>
        <dbReference type="SAM" id="MobiDB-lite"/>
    </source>
</evidence>
<proteinExistence type="predicted"/>
<dbReference type="AlphaFoldDB" id="A0AB39LU57"/>
<sequence>MSAKRRGHVPRGRARSTAPPGAVPDLTTGAGHRIPRPLEPAEKLRDQLDDESPGETIGPALYNTYADDPGE</sequence>
<dbReference type="EMBL" id="CP163429">
    <property type="protein sequence ID" value="XDP97169.1"/>
    <property type="molecule type" value="Genomic_DNA"/>
</dbReference>
<reference evidence="2" key="1">
    <citation type="submission" date="2024-07" db="EMBL/GenBank/DDBJ databases">
        <authorList>
            <person name="Yu S.T."/>
        </authorList>
    </citation>
    <scope>NUCLEOTIDE SEQUENCE</scope>
    <source>
        <strain evidence="2">R02</strain>
    </source>
</reference>
<name>A0AB39LU57_9ACTN</name>
<organism evidence="2">
    <name type="scientific">Streptomyces sp. R02</name>
    <dbReference type="NCBI Taxonomy" id="3238623"/>
    <lineage>
        <taxon>Bacteria</taxon>
        <taxon>Bacillati</taxon>
        <taxon>Actinomycetota</taxon>
        <taxon>Actinomycetes</taxon>
        <taxon>Kitasatosporales</taxon>
        <taxon>Streptomycetaceae</taxon>
        <taxon>Streptomyces</taxon>
    </lineage>
</organism>
<protein>
    <submittedName>
        <fullName evidence="2">Uncharacterized protein</fullName>
    </submittedName>
</protein>
<feature type="region of interest" description="Disordered" evidence="1">
    <location>
        <begin position="1"/>
        <end position="71"/>
    </location>
</feature>
<accession>A0AB39LU57</accession>
<evidence type="ECO:0000313" key="2">
    <source>
        <dbReference type="EMBL" id="XDP97169.1"/>
    </source>
</evidence>
<gene>
    <name evidence="2" type="ORF">AB5J57_28205</name>
</gene>
<feature type="compositionally biased region" description="Basic residues" evidence="1">
    <location>
        <begin position="1"/>
        <end position="14"/>
    </location>
</feature>